<dbReference type="Pfam" id="PF13962">
    <property type="entry name" value="PGG"/>
    <property type="match status" value="1"/>
</dbReference>
<comment type="subcellular location">
    <subcellularLocation>
        <location evidence="1">Membrane</location>
        <topology evidence="1">Multi-pass membrane protein</topology>
    </subcellularLocation>
</comment>
<accession>A0A4U5QU29</accession>
<evidence type="ECO:0000256" key="2">
    <source>
        <dbReference type="ARBA" id="ARBA00022692"/>
    </source>
</evidence>
<evidence type="ECO:0000259" key="9">
    <source>
        <dbReference type="Pfam" id="PF13962"/>
    </source>
</evidence>
<dbReference type="EMBL" id="RCHU01000163">
    <property type="protein sequence ID" value="TKS12485.1"/>
    <property type="molecule type" value="Genomic_DNA"/>
</dbReference>
<evidence type="ECO:0000313" key="10">
    <source>
        <dbReference type="EMBL" id="TKS12485.1"/>
    </source>
</evidence>
<evidence type="ECO:0000256" key="3">
    <source>
        <dbReference type="ARBA" id="ARBA00022737"/>
    </source>
</evidence>
<protein>
    <recommendedName>
        <fullName evidence="9">PGG domain-containing protein</fullName>
    </recommendedName>
</protein>
<keyword evidence="6 8" id="KW-0472">Membrane</keyword>
<evidence type="ECO:0000256" key="7">
    <source>
        <dbReference type="SAM" id="MobiDB-lite"/>
    </source>
</evidence>
<dbReference type="AlphaFoldDB" id="A0A4U5QU29"/>
<feature type="region of interest" description="Disordered" evidence="7">
    <location>
        <begin position="1"/>
        <end position="36"/>
    </location>
</feature>
<organism evidence="10">
    <name type="scientific">Populus alba</name>
    <name type="common">White poplar</name>
    <dbReference type="NCBI Taxonomy" id="43335"/>
    <lineage>
        <taxon>Eukaryota</taxon>
        <taxon>Viridiplantae</taxon>
        <taxon>Streptophyta</taxon>
        <taxon>Embryophyta</taxon>
        <taxon>Tracheophyta</taxon>
        <taxon>Spermatophyta</taxon>
        <taxon>Magnoliopsida</taxon>
        <taxon>eudicotyledons</taxon>
        <taxon>Gunneridae</taxon>
        <taxon>Pentapetalae</taxon>
        <taxon>rosids</taxon>
        <taxon>fabids</taxon>
        <taxon>Malpighiales</taxon>
        <taxon>Salicaceae</taxon>
        <taxon>Saliceae</taxon>
        <taxon>Populus</taxon>
    </lineage>
</organism>
<proteinExistence type="predicted"/>
<dbReference type="GO" id="GO:0005886">
    <property type="term" value="C:plasma membrane"/>
    <property type="evidence" value="ECO:0007669"/>
    <property type="project" value="TreeGrafter"/>
</dbReference>
<evidence type="ECO:0000256" key="5">
    <source>
        <dbReference type="ARBA" id="ARBA00023043"/>
    </source>
</evidence>
<gene>
    <name evidence="10" type="ORF">D5086_0000062660</name>
</gene>
<dbReference type="InterPro" id="IPR026961">
    <property type="entry name" value="PGG_dom"/>
</dbReference>
<evidence type="ECO:0000256" key="4">
    <source>
        <dbReference type="ARBA" id="ARBA00022989"/>
    </source>
</evidence>
<dbReference type="STRING" id="43335.A0A4U5QU29"/>
<reference evidence="10" key="1">
    <citation type="submission" date="2018-10" db="EMBL/GenBank/DDBJ databases">
        <title>Population genomic analysis revealed the cold adaptation of white poplar.</title>
        <authorList>
            <person name="Liu Y.-J."/>
        </authorList>
    </citation>
    <scope>NUCLEOTIDE SEQUENCE [LARGE SCALE GENOMIC DNA]</scope>
    <source>
        <strain evidence="10">PAL-ZL1</strain>
    </source>
</reference>
<feature type="transmembrane region" description="Helical" evidence="8">
    <location>
        <begin position="75"/>
        <end position="100"/>
    </location>
</feature>
<dbReference type="PANTHER" id="PTHR24186">
    <property type="entry name" value="PROTEIN PHOSPHATASE 1 REGULATORY SUBUNIT"/>
    <property type="match status" value="1"/>
</dbReference>
<comment type="caution">
    <text evidence="10">The sequence shown here is derived from an EMBL/GenBank/DDBJ whole genome shotgun (WGS) entry which is preliminary data.</text>
</comment>
<evidence type="ECO:0000256" key="6">
    <source>
        <dbReference type="ARBA" id="ARBA00023136"/>
    </source>
</evidence>
<name>A0A4U5QU29_POPAL</name>
<evidence type="ECO:0000256" key="1">
    <source>
        <dbReference type="ARBA" id="ARBA00004141"/>
    </source>
</evidence>
<keyword evidence="4 8" id="KW-1133">Transmembrane helix</keyword>
<evidence type="ECO:0000256" key="8">
    <source>
        <dbReference type="SAM" id="Phobius"/>
    </source>
</evidence>
<keyword evidence="3" id="KW-0677">Repeat</keyword>
<feature type="transmembrane region" description="Helical" evidence="8">
    <location>
        <begin position="106"/>
        <end position="124"/>
    </location>
</feature>
<feature type="domain" description="PGG" evidence="9">
    <location>
        <begin position="51"/>
        <end position="124"/>
    </location>
</feature>
<keyword evidence="5" id="KW-0040">ANK repeat</keyword>
<sequence length="294" mass="32247">MTFQAGVNPPGGVRQDDSGIKPAAGANPPTPGGEWQEYNVTKLAAGANSPSPGGENNEQNHAAGGAIYGSHKTPFYVFLMSSTLAFSSSLLVITSLTYGFPFHFEIWVATASMMVTYASAIYAVTPHESESEHFDRYLLITASVRLRSVRWRCCGRVCGGRRCCSLRPLALLHGQRICKWVCCVLLLLCFRWPACVQRAAGGLLAVSSVVLELLVALRGRWVSSSPLLLVRTVLLEADLVAEDEEEETEIQGKVPPAGFGERKKIKFQQGEGRLQRWKNGEPILGRRLEKRNQN</sequence>
<keyword evidence="2 8" id="KW-0812">Transmembrane</keyword>
<dbReference type="PANTHER" id="PTHR24186:SF37">
    <property type="entry name" value="PGG DOMAIN-CONTAINING PROTEIN"/>
    <property type="match status" value="1"/>
</dbReference>